<name>A0A7W8A956_9ACTN</name>
<dbReference type="EMBL" id="JACHIN010000010">
    <property type="protein sequence ID" value="MBB5081304.1"/>
    <property type="molecule type" value="Genomic_DNA"/>
</dbReference>
<gene>
    <name evidence="1" type="ORF">HNR40_006799</name>
</gene>
<proteinExistence type="predicted"/>
<dbReference type="RefSeq" id="WP_184968549.1">
    <property type="nucleotide sequence ID" value="NZ_JACHIN010000010.1"/>
</dbReference>
<dbReference type="AlphaFoldDB" id="A0A7W8A956"/>
<evidence type="ECO:0000313" key="2">
    <source>
        <dbReference type="Proteomes" id="UP000568380"/>
    </source>
</evidence>
<dbReference type="Proteomes" id="UP000568380">
    <property type="component" value="Unassembled WGS sequence"/>
</dbReference>
<reference evidence="1 2" key="1">
    <citation type="submission" date="2020-08" db="EMBL/GenBank/DDBJ databases">
        <title>Genomic Encyclopedia of Type Strains, Phase IV (KMG-IV): sequencing the most valuable type-strain genomes for metagenomic binning, comparative biology and taxonomic classification.</title>
        <authorList>
            <person name="Goeker M."/>
        </authorList>
    </citation>
    <scope>NUCLEOTIDE SEQUENCE [LARGE SCALE GENOMIC DNA]</scope>
    <source>
        <strain evidence="1 2">DSM 45385</strain>
    </source>
</reference>
<protein>
    <submittedName>
        <fullName evidence="1">Uncharacterized protein</fullName>
    </submittedName>
</protein>
<comment type="caution">
    <text evidence="1">The sequence shown here is derived from an EMBL/GenBank/DDBJ whole genome shotgun (WGS) entry which is preliminary data.</text>
</comment>
<organism evidence="1 2">
    <name type="scientific">Nonomuraea endophytica</name>
    <dbReference type="NCBI Taxonomy" id="714136"/>
    <lineage>
        <taxon>Bacteria</taxon>
        <taxon>Bacillati</taxon>
        <taxon>Actinomycetota</taxon>
        <taxon>Actinomycetes</taxon>
        <taxon>Streptosporangiales</taxon>
        <taxon>Streptosporangiaceae</taxon>
        <taxon>Nonomuraea</taxon>
    </lineage>
</organism>
<keyword evidence="2" id="KW-1185">Reference proteome</keyword>
<accession>A0A7W8A956</accession>
<sequence>MTQTTLCVAPTCGGDGDPRQAADGLLICLPCSNRLRRDLGAAPALHRWLGEHVMPGTSGGDRVSGGRVEAPVPARLDVLCMINDGAVAYRGDDDDQVGPPSIPSTLKNWTWLICEHRGLVYPATAGVAELAAFLARHVEWAASREWIVDFMEEIGALRRAAHGLAPWTVHVQELVGPCPGCDLRALIRTAGEEWIECDATVGGCGGLWSLAYYNDHVSEILKGKAIS</sequence>
<evidence type="ECO:0000313" key="1">
    <source>
        <dbReference type="EMBL" id="MBB5081304.1"/>
    </source>
</evidence>